<dbReference type="InterPro" id="IPR013097">
    <property type="entry name" value="Dabb"/>
</dbReference>
<sequence>MVKHIVFFKLPDNSEASKQAVKDRIMSMQGKLDFVKHLEVGINFCTEERAFDVALISDFETKEDLQTYATHPIHVEVVNFIKSLNAVSKVVDYEY</sequence>
<evidence type="ECO:0000259" key="1">
    <source>
        <dbReference type="PROSITE" id="PS51502"/>
    </source>
</evidence>
<dbReference type="STRING" id="1193502.SHALO_2964"/>
<gene>
    <name evidence="2" type="ORF">SHALO_2964</name>
</gene>
<accession>A0A1D7TP00</accession>
<name>A0A1D7TP00_9BACT</name>
<dbReference type="Pfam" id="PF07876">
    <property type="entry name" value="Dabb"/>
    <property type="match status" value="1"/>
</dbReference>
<dbReference type="AlphaFoldDB" id="A0A1D7TP00"/>
<organism evidence="2 3">
    <name type="scientific">Sulfurospirillum halorespirans DSM 13726</name>
    <dbReference type="NCBI Taxonomy" id="1193502"/>
    <lineage>
        <taxon>Bacteria</taxon>
        <taxon>Pseudomonadati</taxon>
        <taxon>Campylobacterota</taxon>
        <taxon>Epsilonproteobacteria</taxon>
        <taxon>Campylobacterales</taxon>
        <taxon>Sulfurospirillaceae</taxon>
        <taxon>Sulfurospirillum</taxon>
    </lineage>
</organism>
<dbReference type="Proteomes" id="UP000094609">
    <property type="component" value="Chromosome"/>
</dbReference>
<protein>
    <submittedName>
        <fullName evidence="2">Dabb family protein</fullName>
    </submittedName>
</protein>
<proteinExistence type="predicted"/>
<dbReference type="KEGG" id="shal:SHALO_2964"/>
<dbReference type="SUPFAM" id="SSF54909">
    <property type="entry name" value="Dimeric alpha+beta barrel"/>
    <property type="match status" value="1"/>
</dbReference>
<evidence type="ECO:0000313" key="2">
    <source>
        <dbReference type="EMBL" id="AOO66716.1"/>
    </source>
</evidence>
<dbReference type="InterPro" id="IPR011008">
    <property type="entry name" value="Dimeric_a/b-barrel"/>
</dbReference>
<dbReference type="EMBL" id="CP017111">
    <property type="protein sequence ID" value="AOO66716.1"/>
    <property type="molecule type" value="Genomic_DNA"/>
</dbReference>
<dbReference type="Gene3D" id="3.30.70.100">
    <property type="match status" value="1"/>
</dbReference>
<evidence type="ECO:0000313" key="3">
    <source>
        <dbReference type="Proteomes" id="UP000094609"/>
    </source>
</evidence>
<keyword evidence="3" id="KW-1185">Reference proteome</keyword>
<reference evidence="3" key="1">
    <citation type="submission" date="2016-08" db="EMBL/GenBank/DDBJ databases">
        <title>Complete genome sequence of the organohalide-respiring Epsilonproteobacterium Sulfurospirillum halorespirans.</title>
        <authorList>
            <person name="Goris T."/>
            <person name="Zimmermann J."/>
            <person name="Schenz B."/>
            <person name="Lemos M."/>
            <person name="Hackermueller J."/>
            <person name="Diekert G."/>
        </authorList>
    </citation>
    <scope>NUCLEOTIDE SEQUENCE [LARGE SCALE GENOMIC DNA]</scope>
    <source>
        <strain>DSM 13726</strain>
        <strain evidence="3">PCE-M2</strain>
    </source>
</reference>
<feature type="domain" description="Stress-response A/B barrel" evidence="1">
    <location>
        <begin position="2"/>
        <end position="93"/>
    </location>
</feature>
<dbReference type="SMART" id="SM00886">
    <property type="entry name" value="Dabb"/>
    <property type="match status" value="1"/>
</dbReference>
<dbReference type="PATRIC" id="fig|1193502.14.peg.3001"/>
<dbReference type="PANTHER" id="PTHR37832">
    <property type="entry name" value="BLL2683 PROTEIN"/>
    <property type="match status" value="1"/>
</dbReference>
<dbReference type="PROSITE" id="PS51502">
    <property type="entry name" value="S_R_A_B_BARREL"/>
    <property type="match status" value="1"/>
</dbReference>
<dbReference type="PANTHER" id="PTHR37832:SF1">
    <property type="entry name" value="STRESS-RESPONSE A_B BARREL DOMAIN-CONTAINING PROTEIN"/>
    <property type="match status" value="1"/>
</dbReference>